<dbReference type="InterPro" id="IPR036388">
    <property type="entry name" value="WH-like_DNA-bd_sf"/>
</dbReference>
<dbReference type="FunFam" id="1.10.10.10:FF:000140">
    <property type="entry name" value="Histone H1.0"/>
    <property type="match status" value="1"/>
</dbReference>
<evidence type="ECO:0000256" key="1">
    <source>
        <dbReference type="ARBA" id="ARBA00002809"/>
    </source>
</evidence>
<dbReference type="InterPro" id="IPR005819">
    <property type="entry name" value="H1/H5"/>
</dbReference>
<feature type="compositionally biased region" description="Basic and acidic residues" evidence="8">
    <location>
        <begin position="30"/>
        <end position="39"/>
    </location>
</feature>
<keyword evidence="5 7" id="KW-0238">DNA-binding</keyword>
<dbReference type="SMART" id="SM00526">
    <property type="entry name" value="H15"/>
    <property type="match status" value="1"/>
</dbReference>
<feature type="region of interest" description="Disordered" evidence="8">
    <location>
        <begin position="1"/>
        <end position="39"/>
    </location>
</feature>
<sequence>MSSNESDIEMQTALPKKTLKKAPKSPTTDILKKQDAKKMSTKEMIHQALVDLKSRKGTSLQAIKKYIEDKYKVDVEKINYLIKKNIKQSVELGTIVQVKGVGASGSFKLGAGKDKLDKKKKIEKKTEQTKETKSKPEKPKSKLEKPKLKPVKKAESNEKNVGKKTKKVEISKSKKIEKNDSDVKKKSSSKKEKALKMKMTKGMQTPAKKRAAMMKRKSIGSIIKPPKMKPKAKA</sequence>
<evidence type="ECO:0000256" key="7">
    <source>
        <dbReference type="RuleBase" id="RU003894"/>
    </source>
</evidence>
<comment type="subcellular location">
    <subcellularLocation>
        <location evidence="3">Chromosome</location>
    </subcellularLocation>
    <subcellularLocation>
        <location evidence="2 7">Nucleus</location>
    </subcellularLocation>
</comment>
<protein>
    <recommendedName>
        <fullName evidence="9">H15 domain-containing protein</fullName>
    </recommendedName>
</protein>
<feature type="compositionally biased region" description="Basic residues" evidence="8">
    <location>
        <begin position="207"/>
        <end position="218"/>
    </location>
</feature>
<dbReference type="GO" id="GO:0006334">
    <property type="term" value="P:nucleosome assembly"/>
    <property type="evidence" value="ECO:0007669"/>
    <property type="project" value="InterPro"/>
</dbReference>
<dbReference type="PROSITE" id="PS51504">
    <property type="entry name" value="H15"/>
    <property type="match status" value="1"/>
</dbReference>
<dbReference type="InterPro" id="IPR036390">
    <property type="entry name" value="WH_DNA-bd_sf"/>
</dbReference>
<dbReference type="PRINTS" id="PR00624">
    <property type="entry name" value="HISTONEH5"/>
</dbReference>
<dbReference type="SUPFAM" id="SSF46785">
    <property type="entry name" value="Winged helix' DNA-binding domain"/>
    <property type="match status" value="1"/>
</dbReference>
<dbReference type="GO" id="GO:0030527">
    <property type="term" value="F:structural constituent of chromatin"/>
    <property type="evidence" value="ECO:0007669"/>
    <property type="project" value="InterPro"/>
</dbReference>
<dbReference type="GO" id="GO:0005634">
    <property type="term" value="C:nucleus"/>
    <property type="evidence" value="ECO:0007669"/>
    <property type="project" value="UniProtKB-SubCell"/>
</dbReference>
<dbReference type="GO" id="GO:0003677">
    <property type="term" value="F:DNA binding"/>
    <property type="evidence" value="ECO:0007669"/>
    <property type="project" value="UniProtKB-KW"/>
</dbReference>
<keyword evidence="4 7" id="KW-0158">Chromosome</keyword>
<keyword evidence="6 7" id="KW-0539">Nucleus</keyword>
<comment type="caution">
    <text evidence="10">The sequence shown here is derived from an EMBL/GenBank/DDBJ whole genome shotgun (WGS) entry which is preliminary data.</text>
</comment>
<evidence type="ECO:0000256" key="2">
    <source>
        <dbReference type="ARBA" id="ARBA00004123"/>
    </source>
</evidence>
<evidence type="ECO:0000256" key="5">
    <source>
        <dbReference type="ARBA" id="ARBA00023125"/>
    </source>
</evidence>
<evidence type="ECO:0000259" key="9">
    <source>
        <dbReference type="PROSITE" id="PS51504"/>
    </source>
</evidence>
<organism evidence="10 11">
    <name type="scientific">Euphydryas editha</name>
    <name type="common">Edith's checkerspot</name>
    <dbReference type="NCBI Taxonomy" id="104508"/>
    <lineage>
        <taxon>Eukaryota</taxon>
        <taxon>Metazoa</taxon>
        <taxon>Ecdysozoa</taxon>
        <taxon>Arthropoda</taxon>
        <taxon>Hexapoda</taxon>
        <taxon>Insecta</taxon>
        <taxon>Pterygota</taxon>
        <taxon>Neoptera</taxon>
        <taxon>Endopterygota</taxon>
        <taxon>Lepidoptera</taxon>
        <taxon>Glossata</taxon>
        <taxon>Ditrysia</taxon>
        <taxon>Papilionoidea</taxon>
        <taxon>Nymphalidae</taxon>
        <taxon>Nymphalinae</taxon>
        <taxon>Euphydryas</taxon>
    </lineage>
</organism>
<dbReference type="InterPro" id="IPR005818">
    <property type="entry name" value="Histone_H1/H5_H15"/>
</dbReference>
<name>A0AAU9TB22_EUPED</name>
<evidence type="ECO:0000256" key="8">
    <source>
        <dbReference type="SAM" id="MobiDB-lite"/>
    </source>
</evidence>
<dbReference type="Gene3D" id="1.10.10.10">
    <property type="entry name" value="Winged helix-like DNA-binding domain superfamily/Winged helix DNA-binding domain"/>
    <property type="match status" value="1"/>
</dbReference>
<evidence type="ECO:0000256" key="6">
    <source>
        <dbReference type="ARBA" id="ARBA00023242"/>
    </source>
</evidence>
<dbReference type="CDD" id="cd00073">
    <property type="entry name" value="H15"/>
    <property type="match status" value="1"/>
</dbReference>
<comment type="function">
    <text evidence="1">Histones H1 are necessary for the condensation of nucleosome chains into higher-order structures.</text>
</comment>
<dbReference type="Proteomes" id="UP001153954">
    <property type="component" value="Unassembled WGS sequence"/>
</dbReference>
<dbReference type="GO" id="GO:0000786">
    <property type="term" value="C:nucleosome"/>
    <property type="evidence" value="ECO:0007669"/>
    <property type="project" value="InterPro"/>
</dbReference>
<proteinExistence type="inferred from homology"/>
<evidence type="ECO:0000256" key="4">
    <source>
        <dbReference type="ARBA" id="ARBA00022454"/>
    </source>
</evidence>
<accession>A0AAU9TB22</accession>
<dbReference type="Pfam" id="PF00538">
    <property type="entry name" value="Linker_histone"/>
    <property type="match status" value="1"/>
</dbReference>
<comment type="similarity">
    <text evidence="7">Belongs to the histone H1/H5 family.</text>
</comment>
<keyword evidence="11" id="KW-1185">Reference proteome</keyword>
<reference evidence="10" key="1">
    <citation type="submission" date="2022-03" db="EMBL/GenBank/DDBJ databases">
        <authorList>
            <person name="Tunstrom K."/>
        </authorList>
    </citation>
    <scope>NUCLEOTIDE SEQUENCE</scope>
</reference>
<evidence type="ECO:0000313" key="10">
    <source>
        <dbReference type="EMBL" id="CAH2084220.1"/>
    </source>
</evidence>
<gene>
    <name evidence="10" type="ORF">EEDITHA_LOCUS812</name>
</gene>
<feature type="domain" description="H15" evidence="9">
    <location>
        <begin position="37"/>
        <end position="111"/>
    </location>
</feature>
<evidence type="ECO:0000256" key="3">
    <source>
        <dbReference type="ARBA" id="ARBA00004286"/>
    </source>
</evidence>
<feature type="region of interest" description="Disordered" evidence="8">
    <location>
        <begin position="104"/>
        <end position="234"/>
    </location>
</feature>
<evidence type="ECO:0000313" key="11">
    <source>
        <dbReference type="Proteomes" id="UP001153954"/>
    </source>
</evidence>
<dbReference type="AlphaFoldDB" id="A0AAU9TB22"/>
<dbReference type="EMBL" id="CAKOGL010000002">
    <property type="protein sequence ID" value="CAH2084220.1"/>
    <property type="molecule type" value="Genomic_DNA"/>
</dbReference>
<feature type="compositionally biased region" description="Basic and acidic residues" evidence="8">
    <location>
        <begin position="124"/>
        <end position="195"/>
    </location>
</feature>